<evidence type="ECO:0000313" key="3">
    <source>
        <dbReference type="Proteomes" id="UP000799778"/>
    </source>
</evidence>
<name>A0A6A5XT64_9PLEO</name>
<feature type="chain" id="PRO_5025586339" evidence="1">
    <location>
        <begin position="26"/>
        <end position="157"/>
    </location>
</feature>
<evidence type="ECO:0000256" key="1">
    <source>
        <dbReference type="SAM" id="SignalP"/>
    </source>
</evidence>
<dbReference type="AlphaFoldDB" id="A0A6A5XT64"/>
<dbReference type="EMBL" id="ML978069">
    <property type="protein sequence ID" value="KAF2016007.1"/>
    <property type="molecule type" value="Genomic_DNA"/>
</dbReference>
<protein>
    <submittedName>
        <fullName evidence="2">Uncharacterized protein</fullName>
    </submittedName>
</protein>
<proteinExistence type="predicted"/>
<keyword evidence="1" id="KW-0732">Signal</keyword>
<gene>
    <name evidence="2" type="ORF">BU24DRAFT_190007</name>
</gene>
<accession>A0A6A5XT64</accession>
<evidence type="ECO:0000313" key="2">
    <source>
        <dbReference type="EMBL" id="KAF2016007.1"/>
    </source>
</evidence>
<reference evidence="2" key="1">
    <citation type="journal article" date="2020" name="Stud. Mycol.">
        <title>101 Dothideomycetes genomes: a test case for predicting lifestyles and emergence of pathogens.</title>
        <authorList>
            <person name="Haridas S."/>
            <person name="Albert R."/>
            <person name="Binder M."/>
            <person name="Bloem J."/>
            <person name="Labutti K."/>
            <person name="Salamov A."/>
            <person name="Andreopoulos B."/>
            <person name="Baker S."/>
            <person name="Barry K."/>
            <person name="Bills G."/>
            <person name="Bluhm B."/>
            <person name="Cannon C."/>
            <person name="Castanera R."/>
            <person name="Culley D."/>
            <person name="Daum C."/>
            <person name="Ezra D."/>
            <person name="Gonzalez J."/>
            <person name="Henrissat B."/>
            <person name="Kuo A."/>
            <person name="Liang C."/>
            <person name="Lipzen A."/>
            <person name="Lutzoni F."/>
            <person name="Magnuson J."/>
            <person name="Mondo S."/>
            <person name="Nolan M."/>
            <person name="Ohm R."/>
            <person name="Pangilinan J."/>
            <person name="Park H.-J."/>
            <person name="Ramirez L."/>
            <person name="Alfaro M."/>
            <person name="Sun H."/>
            <person name="Tritt A."/>
            <person name="Yoshinaga Y."/>
            <person name="Zwiers L.-H."/>
            <person name="Turgeon B."/>
            <person name="Goodwin S."/>
            <person name="Spatafora J."/>
            <person name="Crous P."/>
            <person name="Grigoriev I."/>
        </authorList>
    </citation>
    <scope>NUCLEOTIDE SEQUENCE</scope>
    <source>
        <strain evidence="2">CBS 175.79</strain>
    </source>
</reference>
<keyword evidence="3" id="KW-1185">Reference proteome</keyword>
<dbReference type="Proteomes" id="UP000799778">
    <property type="component" value="Unassembled WGS sequence"/>
</dbReference>
<organism evidence="2 3">
    <name type="scientific">Aaosphaeria arxii CBS 175.79</name>
    <dbReference type="NCBI Taxonomy" id="1450172"/>
    <lineage>
        <taxon>Eukaryota</taxon>
        <taxon>Fungi</taxon>
        <taxon>Dikarya</taxon>
        <taxon>Ascomycota</taxon>
        <taxon>Pezizomycotina</taxon>
        <taxon>Dothideomycetes</taxon>
        <taxon>Pleosporomycetidae</taxon>
        <taxon>Pleosporales</taxon>
        <taxon>Pleosporales incertae sedis</taxon>
        <taxon>Aaosphaeria</taxon>
    </lineage>
</organism>
<dbReference type="GeneID" id="54279099"/>
<feature type="signal peptide" evidence="1">
    <location>
        <begin position="1"/>
        <end position="25"/>
    </location>
</feature>
<dbReference type="RefSeq" id="XP_033384346.1">
    <property type="nucleotide sequence ID" value="XM_033521702.1"/>
</dbReference>
<sequence>MPALPSFRLTTINLLCCFNLSPSLCKRPRDPILPLASHSPPNLTQPHPTMAYAGRPAPFADWMEKHREGLSTRFRWLPLCSPCVTGRNMPVLHCAVSAAAGPSSYHNIDPSVSAKYPGSLSVFPSPSSSTKRLGSALQPAGSFLRFLTVLPLLQCIS</sequence>